<feature type="transmembrane region" description="Helical" evidence="1">
    <location>
        <begin position="6"/>
        <end position="26"/>
    </location>
</feature>
<evidence type="ECO:0000256" key="1">
    <source>
        <dbReference type="SAM" id="Phobius"/>
    </source>
</evidence>
<feature type="non-terminal residue" evidence="2">
    <location>
        <position position="62"/>
    </location>
</feature>
<dbReference type="EMBL" id="BARU01033553">
    <property type="protein sequence ID" value="GAH68748.1"/>
    <property type="molecule type" value="Genomic_DNA"/>
</dbReference>
<gene>
    <name evidence="2" type="ORF">S03H2_52776</name>
</gene>
<proteinExistence type="predicted"/>
<evidence type="ECO:0000313" key="2">
    <source>
        <dbReference type="EMBL" id="GAH68748.1"/>
    </source>
</evidence>
<name>X1JG55_9ZZZZ</name>
<dbReference type="AlphaFoldDB" id="X1JG55"/>
<keyword evidence="1" id="KW-1133">Transmembrane helix</keyword>
<keyword evidence="1" id="KW-0472">Membrane</keyword>
<accession>X1JG55</accession>
<sequence>MNLTWTIVIGLGASIVGGVISGLLLIRKVVHENKRLHARQMSEDFELMSTLLLLSARSYLES</sequence>
<organism evidence="2">
    <name type="scientific">marine sediment metagenome</name>
    <dbReference type="NCBI Taxonomy" id="412755"/>
    <lineage>
        <taxon>unclassified sequences</taxon>
        <taxon>metagenomes</taxon>
        <taxon>ecological metagenomes</taxon>
    </lineage>
</organism>
<protein>
    <submittedName>
        <fullName evidence="2">Uncharacterized protein</fullName>
    </submittedName>
</protein>
<reference evidence="2" key="1">
    <citation type="journal article" date="2014" name="Front. Microbiol.">
        <title>High frequency of phylogenetically diverse reductive dehalogenase-homologous genes in deep subseafloor sedimentary metagenomes.</title>
        <authorList>
            <person name="Kawai M."/>
            <person name="Futagami T."/>
            <person name="Toyoda A."/>
            <person name="Takaki Y."/>
            <person name="Nishi S."/>
            <person name="Hori S."/>
            <person name="Arai W."/>
            <person name="Tsubouchi T."/>
            <person name="Morono Y."/>
            <person name="Uchiyama I."/>
            <person name="Ito T."/>
            <person name="Fujiyama A."/>
            <person name="Inagaki F."/>
            <person name="Takami H."/>
        </authorList>
    </citation>
    <scope>NUCLEOTIDE SEQUENCE</scope>
    <source>
        <strain evidence="2">Expedition CK06-06</strain>
    </source>
</reference>
<keyword evidence="1" id="KW-0812">Transmembrane</keyword>
<comment type="caution">
    <text evidence="2">The sequence shown here is derived from an EMBL/GenBank/DDBJ whole genome shotgun (WGS) entry which is preliminary data.</text>
</comment>